<dbReference type="InterPro" id="IPR000866">
    <property type="entry name" value="AhpC/TSA"/>
</dbReference>
<dbReference type="GO" id="GO:0016209">
    <property type="term" value="F:antioxidant activity"/>
    <property type="evidence" value="ECO:0007669"/>
    <property type="project" value="InterPro"/>
</dbReference>
<feature type="domain" description="Thioredoxin" evidence="6">
    <location>
        <begin position="249"/>
        <end position="391"/>
    </location>
</feature>
<gene>
    <name evidence="7" type="ORF">DYU05_13835</name>
</gene>
<dbReference type="EMBL" id="QWDE01000002">
    <property type="protein sequence ID" value="RFZ83217.1"/>
    <property type="molecule type" value="Genomic_DNA"/>
</dbReference>
<dbReference type="PANTHER" id="PTHR42852">
    <property type="entry name" value="THIOL:DISULFIDE INTERCHANGE PROTEIN DSBE"/>
    <property type="match status" value="1"/>
</dbReference>
<comment type="subcellular location">
    <subcellularLocation>
        <location evidence="1">Cell envelope</location>
    </subcellularLocation>
</comment>
<feature type="chain" id="PRO_5017763158" evidence="5">
    <location>
        <begin position="19"/>
        <end position="391"/>
    </location>
</feature>
<dbReference type="InterPro" id="IPR050553">
    <property type="entry name" value="Thioredoxin_ResA/DsbE_sf"/>
</dbReference>
<proteinExistence type="predicted"/>
<dbReference type="PROSITE" id="PS51352">
    <property type="entry name" value="THIOREDOXIN_2"/>
    <property type="match status" value="1"/>
</dbReference>
<organism evidence="7 8">
    <name type="scientific">Mucilaginibacter terrenus</name>
    <dbReference type="NCBI Taxonomy" id="2482727"/>
    <lineage>
        <taxon>Bacteria</taxon>
        <taxon>Pseudomonadati</taxon>
        <taxon>Bacteroidota</taxon>
        <taxon>Sphingobacteriia</taxon>
        <taxon>Sphingobacteriales</taxon>
        <taxon>Sphingobacteriaceae</taxon>
        <taxon>Mucilaginibacter</taxon>
    </lineage>
</organism>
<comment type="caution">
    <text evidence="7">The sequence shown here is derived from an EMBL/GenBank/DDBJ whole genome shotgun (WGS) entry which is preliminary data.</text>
</comment>
<dbReference type="InterPro" id="IPR036249">
    <property type="entry name" value="Thioredoxin-like_sf"/>
</dbReference>
<dbReference type="Pfam" id="PF14289">
    <property type="entry name" value="DUF4369"/>
    <property type="match status" value="1"/>
</dbReference>
<keyword evidence="4" id="KW-0676">Redox-active center</keyword>
<evidence type="ECO:0000256" key="3">
    <source>
        <dbReference type="ARBA" id="ARBA00023157"/>
    </source>
</evidence>
<dbReference type="Pfam" id="PF00578">
    <property type="entry name" value="AhpC-TSA"/>
    <property type="match status" value="1"/>
</dbReference>
<sequence length="391" mass="42932">MKNFFLGLIALLPAVAFAQNSQPFTVKGKVGNINAPAMAYLAYRLGANTVTDSVVLKNGEFVFTGEVMNPVNATLMLDYKGLGFQKYVQQNFPQGGMPIAGADYLPFYVEKGIINLVATDSLKNAKITGSKLNDDDARLKTQLKPIIAEAQTISKEAQKATAAQQQSAAFQNSMQSRFKALQDKQKTALRSFITANPDSYLSLLALTSVSGPSPDVNEVEPLFNGLSDELKNSDQGKQLKYSLDKLRITAIGSMAPDFTQEDVNGKPVSLSSFKGKYVLIDFWASWCGPCRQENPNVVRTYNKYRGKNFTVLGVSLDRENGKAAWLAAIKSDGLNWTQVSDLKFWDNLVAKLYGVESIPQNFLIDPQGKIIAKNLRGDDLDAKLEQLFGKI</sequence>
<evidence type="ECO:0000256" key="2">
    <source>
        <dbReference type="ARBA" id="ARBA00022748"/>
    </source>
</evidence>
<evidence type="ECO:0000313" key="7">
    <source>
        <dbReference type="EMBL" id="RFZ83217.1"/>
    </source>
</evidence>
<keyword evidence="5" id="KW-0732">Signal</keyword>
<feature type="signal peptide" evidence="5">
    <location>
        <begin position="1"/>
        <end position="18"/>
    </location>
</feature>
<dbReference type="PROSITE" id="PS00194">
    <property type="entry name" value="THIOREDOXIN_1"/>
    <property type="match status" value="1"/>
</dbReference>
<keyword evidence="3" id="KW-1015">Disulfide bond</keyword>
<evidence type="ECO:0000256" key="1">
    <source>
        <dbReference type="ARBA" id="ARBA00004196"/>
    </source>
</evidence>
<name>A0A3E2NQE5_9SPHI</name>
<protein>
    <submittedName>
        <fullName evidence="7">AhpC/TSA family protein</fullName>
    </submittedName>
</protein>
<dbReference type="PANTHER" id="PTHR42852:SF6">
    <property type="entry name" value="THIOL:DISULFIDE INTERCHANGE PROTEIN DSBE"/>
    <property type="match status" value="1"/>
</dbReference>
<dbReference type="InterPro" id="IPR013766">
    <property type="entry name" value="Thioredoxin_domain"/>
</dbReference>
<accession>A0A3E2NQE5</accession>
<evidence type="ECO:0000256" key="4">
    <source>
        <dbReference type="ARBA" id="ARBA00023284"/>
    </source>
</evidence>
<dbReference type="InterPro" id="IPR025380">
    <property type="entry name" value="DUF4369"/>
</dbReference>
<evidence type="ECO:0000256" key="5">
    <source>
        <dbReference type="SAM" id="SignalP"/>
    </source>
</evidence>
<dbReference type="OrthoDB" id="750178at2"/>
<dbReference type="GO" id="GO:0030313">
    <property type="term" value="C:cell envelope"/>
    <property type="evidence" value="ECO:0007669"/>
    <property type="project" value="UniProtKB-SubCell"/>
</dbReference>
<keyword evidence="8" id="KW-1185">Reference proteome</keyword>
<dbReference type="RefSeq" id="WP_117383692.1">
    <property type="nucleotide sequence ID" value="NZ_QWDE01000002.1"/>
</dbReference>
<dbReference type="GO" id="GO:0016491">
    <property type="term" value="F:oxidoreductase activity"/>
    <property type="evidence" value="ECO:0007669"/>
    <property type="project" value="InterPro"/>
</dbReference>
<dbReference type="Proteomes" id="UP000260823">
    <property type="component" value="Unassembled WGS sequence"/>
</dbReference>
<evidence type="ECO:0000259" key="6">
    <source>
        <dbReference type="PROSITE" id="PS51352"/>
    </source>
</evidence>
<dbReference type="CDD" id="cd02966">
    <property type="entry name" value="TlpA_like_family"/>
    <property type="match status" value="1"/>
</dbReference>
<evidence type="ECO:0000313" key="8">
    <source>
        <dbReference type="Proteomes" id="UP000260823"/>
    </source>
</evidence>
<dbReference type="GO" id="GO:0017004">
    <property type="term" value="P:cytochrome complex assembly"/>
    <property type="evidence" value="ECO:0007669"/>
    <property type="project" value="UniProtKB-KW"/>
</dbReference>
<dbReference type="AlphaFoldDB" id="A0A3E2NQE5"/>
<dbReference type="SUPFAM" id="SSF52833">
    <property type="entry name" value="Thioredoxin-like"/>
    <property type="match status" value="1"/>
</dbReference>
<dbReference type="Gene3D" id="3.40.30.10">
    <property type="entry name" value="Glutaredoxin"/>
    <property type="match status" value="1"/>
</dbReference>
<keyword evidence="2" id="KW-0201">Cytochrome c-type biogenesis</keyword>
<dbReference type="InterPro" id="IPR017937">
    <property type="entry name" value="Thioredoxin_CS"/>
</dbReference>
<reference evidence="7 8" key="1">
    <citation type="submission" date="2018-08" db="EMBL/GenBank/DDBJ databases">
        <title>Mucilaginibacter terrae sp. nov., isolated from manganese diggings.</title>
        <authorList>
            <person name="Huang Y."/>
            <person name="Zhou Z."/>
        </authorList>
    </citation>
    <scope>NUCLEOTIDE SEQUENCE [LARGE SCALE GENOMIC DNA]</scope>
    <source>
        <strain evidence="7 8">ZH6</strain>
    </source>
</reference>